<proteinExistence type="predicted"/>
<gene>
    <name evidence="2" type="ORF">N7335_01875</name>
</gene>
<comment type="caution">
    <text evidence="2">The sequence shown here is derived from an EMBL/GenBank/DDBJ whole genome shotgun (WGS) entry which is preliminary data.</text>
</comment>
<feature type="domain" description="Bacteriophage phiJL001 Gp84 C-terminal" evidence="1">
    <location>
        <begin position="217"/>
        <end position="273"/>
    </location>
</feature>
<dbReference type="AlphaFoldDB" id="A0AA42HCJ4"/>
<organism evidence="2 3">
    <name type="scientific">Stutzerimonas stutzeri</name>
    <name type="common">Pseudomonas stutzeri</name>
    <dbReference type="NCBI Taxonomy" id="316"/>
    <lineage>
        <taxon>Bacteria</taxon>
        <taxon>Pseudomonadati</taxon>
        <taxon>Pseudomonadota</taxon>
        <taxon>Gammaproteobacteria</taxon>
        <taxon>Pseudomonadales</taxon>
        <taxon>Pseudomonadaceae</taxon>
        <taxon>Stutzerimonas</taxon>
    </lineage>
</organism>
<evidence type="ECO:0000259" key="1">
    <source>
        <dbReference type="Pfam" id="PF09356"/>
    </source>
</evidence>
<evidence type="ECO:0000313" key="3">
    <source>
        <dbReference type="Proteomes" id="UP001158076"/>
    </source>
</evidence>
<dbReference type="InterPro" id="IPR018964">
    <property type="entry name" value="Phage_phiJL001_Gp84_C"/>
</dbReference>
<dbReference type="Proteomes" id="UP001158076">
    <property type="component" value="Unassembled WGS sequence"/>
</dbReference>
<dbReference type="RefSeq" id="WP_279647911.1">
    <property type="nucleotide sequence ID" value="NZ_JAODZE010000001.1"/>
</dbReference>
<accession>A0AA42HCJ4</accession>
<protein>
    <submittedName>
        <fullName evidence="2">Phage BR0599 family protein</fullName>
    </submittedName>
</protein>
<sequence>MLSMSDIEASFGFGSPTELYLFEHGDDQYAYTSGSKKVMHTDGIIYIPLAIERGKLQRTQEDAKNRLSITLPGDSPIPMLFRNKQPSQHVSLRIFRFHRYTKEQLKWTGSERGVGNEYICAFSGEVIQTTWNNSLATLDCAPISALQRRQTLRFGYQSQCNHHLFDENCGLKIQDWQQTVTVTAINESGFKLEVSGKTSLDDYYRGGLISKNDDDFRDVVSVVGTTVELIAPFDGLKVGETLQITKGCDRSAASCQSFENFDNFFGCLTIPTENPFK</sequence>
<name>A0AA42HCJ4_STUST</name>
<dbReference type="Pfam" id="PF09356">
    <property type="entry name" value="Phage_BR0599"/>
    <property type="match status" value="1"/>
</dbReference>
<dbReference type="EMBL" id="JAODZE010000001">
    <property type="protein sequence ID" value="MDH0145134.1"/>
    <property type="molecule type" value="Genomic_DNA"/>
</dbReference>
<reference evidence="2" key="1">
    <citation type="submission" date="2022-09" db="EMBL/GenBank/DDBJ databases">
        <title>Intensive care unit water sources are persistently colonized with multi-drug resistant bacteria and are the site of extensive horizontal gene transfer of antibiotic resistance genes.</title>
        <authorList>
            <person name="Diorio-Toth L."/>
        </authorList>
    </citation>
    <scope>NUCLEOTIDE SEQUENCE</scope>
    <source>
        <strain evidence="2">GD04147</strain>
    </source>
</reference>
<evidence type="ECO:0000313" key="2">
    <source>
        <dbReference type="EMBL" id="MDH0145134.1"/>
    </source>
</evidence>